<accession>A0A4R6QNG9</accession>
<protein>
    <submittedName>
        <fullName evidence="1">Uncharacterized protein</fullName>
    </submittedName>
</protein>
<evidence type="ECO:0000313" key="1">
    <source>
        <dbReference type="EMBL" id="TDP72380.1"/>
    </source>
</evidence>
<evidence type="ECO:0000313" key="2">
    <source>
        <dbReference type="Proteomes" id="UP000295361"/>
    </source>
</evidence>
<keyword evidence="2" id="KW-1185">Reference proteome</keyword>
<dbReference type="AlphaFoldDB" id="A0A4R6QNG9"/>
<comment type="caution">
    <text evidence="1">The sequence shown here is derived from an EMBL/GenBank/DDBJ whole genome shotgun (WGS) entry which is preliminary data.</text>
</comment>
<name>A0A4R6QNG9_9BURK</name>
<dbReference type="InParanoid" id="A0A4R6QNG9"/>
<gene>
    <name evidence="1" type="ORF">DES47_102125</name>
</gene>
<organism evidence="1 2">
    <name type="scientific">Roseateles toxinivorans</name>
    <dbReference type="NCBI Taxonomy" id="270368"/>
    <lineage>
        <taxon>Bacteria</taxon>
        <taxon>Pseudomonadati</taxon>
        <taxon>Pseudomonadota</taxon>
        <taxon>Betaproteobacteria</taxon>
        <taxon>Burkholderiales</taxon>
        <taxon>Sphaerotilaceae</taxon>
        <taxon>Roseateles</taxon>
    </lineage>
</organism>
<sequence length="109" mass="12434">MLRDAVCVLPMNPLLSTQLGCSLFYNEDETTYTPDVRSEAPMRFLPAMLQFRRSTDRARVPHEQDPADLGTAFGMEASLDEEMDYWPVKDAAGVEAYKQEAPMSWLSRR</sequence>
<dbReference type="Proteomes" id="UP000295361">
    <property type="component" value="Unassembled WGS sequence"/>
</dbReference>
<proteinExistence type="predicted"/>
<dbReference type="EMBL" id="SNXS01000002">
    <property type="protein sequence ID" value="TDP72380.1"/>
    <property type="molecule type" value="Genomic_DNA"/>
</dbReference>
<reference evidence="1 2" key="1">
    <citation type="submission" date="2019-03" db="EMBL/GenBank/DDBJ databases">
        <title>Genomic Encyclopedia of Type Strains, Phase IV (KMG-IV): sequencing the most valuable type-strain genomes for metagenomic binning, comparative biology and taxonomic classification.</title>
        <authorList>
            <person name="Goeker M."/>
        </authorList>
    </citation>
    <scope>NUCLEOTIDE SEQUENCE [LARGE SCALE GENOMIC DNA]</scope>
    <source>
        <strain evidence="1 2">DSM 16998</strain>
    </source>
</reference>